<evidence type="ECO:0000256" key="1">
    <source>
        <dbReference type="SAM" id="MobiDB-lite"/>
    </source>
</evidence>
<evidence type="ECO:0000313" key="2">
    <source>
        <dbReference type="EMBL" id="KAK9278517.1"/>
    </source>
</evidence>
<gene>
    <name evidence="2" type="ORF">L1049_028084</name>
</gene>
<sequence length="206" mass="23657">MAAKRFLNESGSDPDEQSEKRKRTRPSLASVIGEAVMVNSLQNFCSTLEPLLRRVVSEEVEQGLRRCSRSFTRDRALVGSHQPWVPVRRACHQQQHLHANFVDCSLINSTLCRRRCSHGVGSRIIGEVVMVNSLNNFCSALEPLLRKVLKKRKKKPDPYCYRFCLELDFDVFSEKDWFDCLRTKLEYLPRMRNFVIVGSYGCGGSI</sequence>
<organism evidence="2 3">
    <name type="scientific">Liquidambar formosana</name>
    <name type="common">Formosan gum</name>
    <dbReference type="NCBI Taxonomy" id="63359"/>
    <lineage>
        <taxon>Eukaryota</taxon>
        <taxon>Viridiplantae</taxon>
        <taxon>Streptophyta</taxon>
        <taxon>Embryophyta</taxon>
        <taxon>Tracheophyta</taxon>
        <taxon>Spermatophyta</taxon>
        <taxon>Magnoliopsida</taxon>
        <taxon>eudicotyledons</taxon>
        <taxon>Gunneridae</taxon>
        <taxon>Pentapetalae</taxon>
        <taxon>Saxifragales</taxon>
        <taxon>Altingiaceae</taxon>
        <taxon>Liquidambar</taxon>
    </lineage>
</organism>
<dbReference type="EMBL" id="JBBPBK010000009">
    <property type="protein sequence ID" value="KAK9278517.1"/>
    <property type="molecule type" value="Genomic_DNA"/>
</dbReference>
<proteinExistence type="predicted"/>
<dbReference type="Proteomes" id="UP001415857">
    <property type="component" value="Unassembled WGS sequence"/>
</dbReference>
<protein>
    <submittedName>
        <fullName evidence="2">Uncharacterized protein</fullName>
    </submittedName>
</protein>
<keyword evidence="3" id="KW-1185">Reference proteome</keyword>
<dbReference type="AlphaFoldDB" id="A0AAP0RIE3"/>
<feature type="region of interest" description="Disordered" evidence="1">
    <location>
        <begin position="1"/>
        <end position="26"/>
    </location>
</feature>
<reference evidence="2 3" key="1">
    <citation type="journal article" date="2024" name="Plant J.">
        <title>Genome sequences and population genomics reveal climatic adaptation and genomic divergence between two closely related sweetgum species.</title>
        <authorList>
            <person name="Xu W.Q."/>
            <person name="Ren C.Q."/>
            <person name="Zhang X.Y."/>
            <person name="Comes H.P."/>
            <person name="Liu X.H."/>
            <person name="Li Y.G."/>
            <person name="Kettle C.J."/>
            <person name="Jalonen R."/>
            <person name="Gaisberger H."/>
            <person name="Ma Y.Z."/>
            <person name="Qiu Y.X."/>
        </authorList>
    </citation>
    <scope>NUCLEOTIDE SEQUENCE [LARGE SCALE GENOMIC DNA]</scope>
    <source>
        <strain evidence="2">Hangzhou</strain>
    </source>
</reference>
<name>A0AAP0RIE3_LIQFO</name>
<accession>A0AAP0RIE3</accession>
<comment type="caution">
    <text evidence="2">The sequence shown here is derived from an EMBL/GenBank/DDBJ whole genome shotgun (WGS) entry which is preliminary data.</text>
</comment>
<evidence type="ECO:0000313" key="3">
    <source>
        <dbReference type="Proteomes" id="UP001415857"/>
    </source>
</evidence>